<evidence type="ECO:0000313" key="2">
    <source>
        <dbReference type="EMBL" id="KAK7461346.1"/>
    </source>
</evidence>
<proteinExistence type="predicted"/>
<accession>A0ABR1JGP2</accession>
<reference evidence="2 3" key="1">
    <citation type="submission" date="2024-01" db="EMBL/GenBank/DDBJ databases">
        <title>A draft genome for the cacao thread blight pathogen Marasmiellus scandens.</title>
        <authorList>
            <person name="Baruah I.K."/>
            <person name="Leung J."/>
            <person name="Bukari Y."/>
            <person name="Amoako-Attah I."/>
            <person name="Meinhardt L.W."/>
            <person name="Bailey B.A."/>
            <person name="Cohen S.P."/>
        </authorList>
    </citation>
    <scope>NUCLEOTIDE SEQUENCE [LARGE SCALE GENOMIC DNA]</scope>
    <source>
        <strain evidence="2 3">GH-19</strain>
    </source>
</reference>
<keyword evidence="3" id="KW-1185">Reference proteome</keyword>
<protein>
    <submittedName>
        <fullName evidence="2">Uncharacterized protein</fullName>
    </submittedName>
</protein>
<dbReference type="Pfam" id="PF08615">
    <property type="entry name" value="RNase_H2_suC"/>
    <property type="match status" value="1"/>
</dbReference>
<feature type="compositionally biased region" description="Polar residues" evidence="1">
    <location>
        <begin position="109"/>
        <end position="121"/>
    </location>
</feature>
<evidence type="ECO:0000313" key="3">
    <source>
        <dbReference type="Proteomes" id="UP001498398"/>
    </source>
</evidence>
<gene>
    <name evidence="2" type="ORF">VKT23_008524</name>
</gene>
<dbReference type="EMBL" id="JBANRG010000013">
    <property type="protein sequence ID" value="KAK7461346.1"/>
    <property type="molecule type" value="Genomic_DNA"/>
</dbReference>
<name>A0ABR1JGP2_9AGAR</name>
<dbReference type="Proteomes" id="UP001498398">
    <property type="component" value="Unassembled WGS sequence"/>
</dbReference>
<dbReference type="PANTHER" id="PTHR47204">
    <property type="entry name" value="OS02G0168900 PROTEIN"/>
    <property type="match status" value="1"/>
</dbReference>
<dbReference type="PANTHER" id="PTHR47204:SF1">
    <property type="entry name" value="RIBONUCLEASE H2 SUBUNIT C"/>
    <property type="match status" value="1"/>
</dbReference>
<feature type="compositionally biased region" description="Basic and acidic residues" evidence="1">
    <location>
        <begin position="91"/>
        <end position="105"/>
    </location>
</feature>
<feature type="region of interest" description="Disordered" evidence="1">
    <location>
        <begin position="48"/>
        <end position="165"/>
    </location>
</feature>
<dbReference type="Gene3D" id="2.40.128.680">
    <property type="match status" value="1"/>
</dbReference>
<comment type="caution">
    <text evidence="2">The sequence shown here is derived from an EMBL/GenBank/DDBJ whole genome shotgun (WGS) entry which is preliminary data.</text>
</comment>
<dbReference type="InterPro" id="IPR013924">
    <property type="entry name" value="RNase_H2_suC"/>
</dbReference>
<sequence length="328" mass="35225">MSPPNTTILAAPAVRLKECTPYLMPFHIEYTGNAPTSTYLNVEEAKRNVGAPEVKEEAEAKVKGDMLGEGEKAIDSEESGKSALSSAAEDSQSKHEDAVMHETRGETQPAVSTQSNKTPSALSALASEPTLESILSTSSTAPPSSSDTLLPSASTSSLPNTLKPRFKSTFRGRTIQGLTVDLPPGYTGVILRSTDDEVPTTKTKAALATAKMSEKVRAKRKGAAGKGKGKVDVGVEDVEGEIETEKRTTRRIIRPSVIDVDGEDDGETESWNTNTSLGNTRTLQPVSRFSSFVLWHPDIPVDEGRDEYHGALNEWVAIAHAVHRVPED</sequence>
<evidence type="ECO:0000256" key="1">
    <source>
        <dbReference type="SAM" id="MobiDB-lite"/>
    </source>
</evidence>
<organism evidence="2 3">
    <name type="scientific">Marasmiellus scandens</name>
    <dbReference type="NCBI Taxonomy" id="2682957"/>
    <lineage>
        <taxon>Eukaryota</taxon>
        <taxon>Fungi</taxon>
        <taxon>Dikarya</taxon>
        <taxon>Basidiomycota</taxon>
        <taxon>Agaricomycotina</taxon>
        <taxon>Agaricomycetes</taxon>
        <taxon>Agaricomycetidae</taxon>
        <taxon>Agaricales</taxon>
        <taxon>Marasmiineae</taxon>
        <taxon>Omphalotaceae</taxon>
        <taxon>Marasmiellus</taxon>
    </lineage>
</organism>
<feature type="compositionally biased region" description="Low complexity" evidence="1">
    <location>
        <begin position="135"/>
        <end position="159"/>
    </location>
</feature>
<feature type="compositionally biased region" description="Basic and acidic residues" evidence="1">
    <location>
        <begin position="48"/>
        <end position="80"/>
    </location>
</feature>